<dbReference type="AlphaFoldDB" id="A0AAV1KHR3"/>
<reference evidence="2 3" key="1">
    <citation type="submission" date="2023-11" db="EMBL/GenBank/DDBJ databases">
        <authorList>
            <person name="Hedman E."/>
            <person name="Englund M."/>
            <person name="Stromberg M."/>
            <person name="Nyberg Akerstrom W."/>
            <person name="Nylinder S."/>
            <person name="Jareborg N."/>
            <person name="Kallberg Y."/>
            <person name="Kronander E."/>
        </authorList>
    </citation>
    <scope>NUCLEOTIDE SEQUENCE [LARGE SCALE GENOMIC DNA]</scope>
</reference>
<dbReference type="PANTHER" id="PTHR19303">
    <property type="entry name" value="TRANSPOSON"/>
    <property type="match status" value="1"/>
</dbReference>
<evidence type="ECO:0000313" key="3">
    <source>
        <dbReference type="Proteomes" id="UP001314205"/>
    </source>
</evidence>
<protein>
    <recommendedName>
        <fullName evidence="1">DDE-1 domain-containing protein</fullName>
    </recommendedName>
</protein>
<dbReference type="Proteomes" id="UP001314205">
    <property type="component" value="Unassembled WGS sequence"/>
</dbReference>
<sequence length="81" mass="9575">MTGLRFINWLKVLDDHIQIKCRRIIFFIDNCPAHSKDIELKNITLVFLPPNATSKLQPMDQGIIKVLKQGYRTRLIHRYVQ</sequence>
<dbReference type="GO" id="GO:0003677">
    <property type="term" value="F:DNA binding"/>
    <property type="evidence" value="ECO:0007669"/>
    <property type="project" value="TreeGrafter"/>
</dbReference>
<evidence type="ECO:0000313" key="2">
    <source>
        <dbReference type="EMBL" id="CAK1582598.1"/>
    </source>
</evidence>
<comment type="caution">
    <text evidence="2">The sequence shown here is derived from an EMBL/GenBank/DDBJ whole genome shotgun (WGS) entry which is preliminary data.</text>
</comment>
<proteinExistence type="predicted"/>
<dbReference type="Pfam" id="PF03184">
    <property type="entry name" value="DDE_1"/>
    <property type="match status" value="1"/>
</dbReference>
<dbReference type="PANTHER" id="PTHR19303:SF73">
    <property type="entry name" value="PROTEIN PDC2"/>
    <property type="match status" value="1"/>
</dbReference>
<evidence type="ECO:0000259" key="1">
    <source>
        <dbReference type="Pfam" id="PF03184"/>
    </source>
</evidence>
<organism evidence="2 3">
    <name type="scientific">Parnassius mnemosyne</name>
    <name type="common">clouded apollo</name>
    <dbReference type="NCBI Taxonomy" id="213953"/>
    <lineage>
        <taxon>Eukaryota</taxon>
        <taxon>Metazoa</taxon>
        <taxon>Ecdysozoa</taxon>
        <taxon>Arthropoda</taxon>
        <taxon>Hexapoda</taxon>
        <taxon>Insecta</taxon>
        <taxon>Pterygota</taxon>
        <taxon>Neoptera</taxon>
        <taxon>Endopterygota</taxon>
        <taxon>Lepidoptera</taxon>
        <taxon>Glossata</taxon>
        <taxon>Ditrysia</taxon>
        <taxon>Papilionoidea</taxon>
        <taxon>Papilionidae</taxon>
        <taxon>Parnassiinae</taxon>
        <taxon>Parnassini</taxon>
        <taxon>Parnassius</taxon>
        <taxon>Driopa</taxon>
    </lineage>
</organism>
<dbReference type="InterPro" id="IPR050863">
    <property type="entry name" value="CenT-Element_Derived"/>
</dbReference>
<name>A0AAV1KHR3_9NEOP</name>
<gene>
    <name evidence="2" type="ORF">PARMNEM_LOCUS4103</name>
</gene>
<dbReference type="EMBL" id="CAVLGL010000046">
    <property type="protein sequence ID" value="CAK1582598.1"/>
    <property type="molecule type" value="Genomic_DNA"/>
</dbReference>
<keyword evidence="3" id="KW-1185">Reference proteome</keyword>
<accession>A0AAV1KHR3</accession>
<feature type="domain" description="DDE-1" evidence="1">
    <location>
        <begin position="6"/>
        <end position="78"/>
    </location>
</feature>
<dbReference type="GO" id="GO:0005634">
    <property type="term" value="C:nucleus"/>
    <property type="evidence" value="ECO:0007669"/>
    <property type="project" value="TreeGrafter"/>
</dbReference>
<dbReference type="InterPro" id="IPR004875">
    <property type="entry name" value="DDE_SF_endonuclease_dom"/>
</dbReference>